<dbReference type="PANTHER" id="PTHR42648:SF11">
    <property type="entry name" value="TRANSPOSON TY4-P GAG-POL POLYPROTEIN"/>
    <property type="match status" value="1"/>
</dbReference>
<dbReference type="PROSITE" id="PS50994">
    <property type="entry name" value="INTEGRASE"/>
    <property type="match status" value="1"/>
</dbReference>
<gene>
    <name evidence="11" type="ORF">VBRA1451_LOCUS30241</name>
</gene>
<name>A0A7S1PCN1_9ALVE</name>
<dbReference type="EMBL" id="HBGB01051640">
    <property type="protein sequence ID" value="CAD9075153.1"/>
    <property type="molecule type" value="Transcribed_RNA"/>
</dbReference>
<dbReference type="GO" id="GO:0003676">
    <property type="term" value="F:nucleic acid binding"/>
    <property type="evidence" value="ECO:0007669"/>
    <property type="project" value="InterPro"/>
</dbReference>
<dbReference type="PANTHER" id="PTHR42648">
    <property type="entry name" value="TRANSPOSASE, PUTATIVE-RELATED"/>
    <property type="match status" value="1"/>
</dbReference>
<evidence type="ECO:0000256" key="1">
    <source>
        <dbReference type="ARBA" id="ARBA00022722"/>
    </source>
</evidence>
<keyword evidence="7" id="KW-0695">RNA-directed DNA polymerase</keyword>
<keyword evidence="5" id="KW-0460">Magnesium</keyword>
<evidence type="ECO:0000313" key="11">
    <source>
        <dbReference type="EMBL" id="CAD9075153.1"/>
    </source>
</evidence>
<keyword evidence="9" id="KW-0233">DNA recombination</keyword>
<dbReference type="AlphaFoldDB" id="A0A7S1PCN1"/>
<dbReference type="Gene3D" id="3.30.420.10">
    <property type="entry name" value="Ribonuclease H-like superfamily/Ribonuclease H"/>
    <property type="match status" value="1"/>
</dbReference>
<dbReference type="GO" id="GO:0016787">
    <property type="term" value="F:hydrolase activity"/>
    <property type="evidence" value="ECO:0007669"/>
    <property type="project" value="UniProtKB-KW"/>
</dbReference>
<evidence type="ECO:0000256" key="4">
    <source>
        <dbReference type="ARBA" id="ARBA00022801"/>
    </source>
</evidence>
<keyword evidence="8" id="KW-0239">DNA-directed DNA polymerase</keyword>
<dbReference type="SUPFAM" id="SSF53098">
    <property type="entry name" value="Ribonuclease H-like"/>
    <property type="match status" value="1"/>
</dbReference>
<dbReference type="GO" id="GO:0015074">
    <property type="term" value="P:DNA integration"/>
    <property type="evidence" value="ECO:0007669"/>
    <property type="project" value="UniProtKB-KW"/>
</dbReference>
<dbReference type="InterPro" id="IPR001584">
    <property type="entry name" value="Integrase_cat-core"/>
</dbReference>
<evidence type="ECO:0000256" key="3">
    <source>
        <dbReference type="ARBA" id="ARBA00022759"/>
    </source>
</evidence>
<dbReference type="GO" id="GO:0003887">
    <property type="term" value="F:DNA-directed DNA polymerase activity"/>
    <property type="evidence" value="ECO:0007669"/>
    <property type="project" value="UniProtKB-KW"/>
</dbReference>
<evidence type="ECO:0000256" key="8">
    <source>
        <dbReference type="ARBA" id="ARBA00022932"/>
    </source>
</evidence>
<organism evidence="11">
    <name type="scientific">Vitrella brassicaformis</name>
    <dbReference type="NCBI Taxonomy" id="1169539"/>
    <lineage>
        <taxon>Eukaryota</taxon>
        <taxon>Sar</taxon>
        <taxon>Alveolata</taxon>
        <taxon>Colpodellida</taxon>
        <taxon>Vitrellaceae</taxon>
        <taxon>Vitrella</taxon>
    </lineage>
</organism>
<evidence type="ECO:0000256" key="2">
    <source>
        <dbReference type="ARBA" id="ARBA00022723"/>
    </source>
</evidence>
<accession>A0A7S1PCN1</accession>
<keyword evidence="4" id="KW-0378">Hydrolase</keyword>
<evidence type="ECO:0000259" key="10">
    <source>
        <dbReference type="PROSITE" id="PS50994"/>
    </source>
</evidence>
<dbReference type="InterPro" id="IPR012337">
    <property type="entry name" value="RNaseH-like_sf"/>
</dbReference>
<keyword evidence="6" id="KW-0229">DNA integration</keyword>
<dbReference type="InterPro" id="IPR036397">
    <property type="entry name" value="RNaseH_sf"/>
</dbReference>
<keyword evidence="2" id="KW-0479">Metal-binding</keyword>
<dbReference type="GO" id="GO:0004519">
    <property type="term" value="F:endonuclease activity"/>
    <property type="evidence" value="ECO:0007669"/>
    <property type="project" value="UniProtKB-KW"/>
</dbReference>
<reference evidence="11" key="1">
    <citation type="submission" date="2021-01" db="EMBL/GenBank/DDBJ databases">
        <authorList>
            <person name="Corre E."/>
            <person name="Pelletier E."/>
            <person name="Niang G."/>
            <person name="Scheremetjew M."/>
            <person name="Finn R."/>
            <person name="Kale V."/>
            <person name="Holt S."/>
            <person name="Cochrane G."/>
            <person name="Meng A."/>
            <person name="Brown T."/>
            <person name="Cohen L."/>
        </authorList>
    </citation>
    <scope>NUCLEOTIDE SEQUENCE</scope>
    <source>
        <strain evidence="11">CCMP3346</strain>
    </source>
</reference>
<sequence>MILPIEPSNGWVASTQIYVESPFLAFLHKKSDAPKALESFLNTVGVPRDPRQNGKAERMNRTLREMGTAMMAHANLPLAYWQYAIDTAVYLHNRRRANASASCQDQE</sequence>
<evidence type="ECO:0000256" key="7">
    <source>
        <dbReference type="ARBA" id="ARBA00022918"/>
    </source>
</evidence>
<dbReference type="GO" id="GO:0006310">
    <property type="term" value="P:DNA recombination"/>
    <property type="evidence" value="ECO:0007669"/>
    <property type="project" value="UniProtKB-KW"/>
</dbReference>
<evidence type="ECO:0000256" key="6">
    <source>
        <dbReference type="ARBA" id="ARBA00022908"/>
    </source>
</evidence>
<evidence type="ECO:0000256" key="5">
    <source>
        <dbReference type="ARBA" id="ARBA00022842"/>
    </source>
</evidence>
<dbReference type="GO" id="GO:0046872">
    <property type="term" value="F:metal ion binding"/>
    <property type="evidence" value="ECO:0007669"/>
    <property type="project" value="UniProtKB-KW"/>
</dbReference>
<feature type="domain" description="Integrase catalytic" evidence="10">
    <location>
        <begin position="1"/>
        <end position="107"/>
    </location>
</feature>
<keyword evidence="1" id="KW-0540">Nuclease</keyword>
<dbReference type="GO" id="GO:0003964">
    <property type="term" value="F:RNA-directed DNA polymerase activity"/>
    <property type="evidence" value="ECO:0007669"/>
    <property type="project" value="UniProtKB-KW"/>
</dbReference>
<dbReference type="InterPro" id="IPR039537">
    <property type="entry name" value="Retrotran_Ty1/copia-like"/>
</dbReference>
<proteinExistence type="predicted"/>
<protein>
    <recommendedName>
        <fullName evidence="10">Integrase catalytic domain-containing protein</fullName>
    </recommendedName>
</protein>
<keyword evidence="8" id="KW-0808">Transferase</keyword>
<keyword evidence="8" id="KW-0548">Nucleotidyltransferase</keyword>
<keyword evidence="3" id="KW-0255">Endonuclease</keyword>
<evidence type="ECO:0000256" key="9">
    <source>
        <dbReference type="ARBA" id="ARBA00023172"/>
    </source>
</evidence>